<dbReference type="EMBL" id="FOCT01000015">
    <property type="protein sequence ID" value="SEO24576.1"/>
    <property type="molecule type" value="Genomic_DNA"/>
</dbReference>
<keyword evidence="1" id="KW-1133">Transmembrane helix</keyword>
<sequence length="296" mass="33716">MPLIDSDDLESTQESSKLWNSIVIAAALFLFTYWVLKYLARPRYVPKPSNASVWNVRPNNSATNEPVRRRFVENQARALGQPVTDALLDDGVAMMSKSDAHIQGKESGTMQDRHFVSTSWLRAAVKELVTNPNLKAHNEFLKLLGLINPNLVPIWIDIYNKVSSRGKKIWNHVVTPTDMQKFLDDLQNSEANRAIWDTAANQLAGNRLDISAQTSLQHAPGHVYAVARQYFHTSNALRFRPRVEGLYIEDDITRGPSRLWQVNSNDLPIHPREILGYQTWLIAYIQTAIDKLFEKN</sequence>
<keyword evidence="1" id="KW-0472">Membrane</keyword>
<organism evidence="2 3">
    <name type="scientific">Nitrosospira multiformis</name>
    <dbReference type="NCBI Taxonomy" id="1231"/>
    <lineage>
        <taxon>Bacteria</taxon>
        <taxon>Pseudomonadati</taxon>
        <taxon>Pseudomonadota</taxon>
        <taxon>Betaproteobacteria</taxon>
        <taxon>Nitrosomonadales</taxon>
        <taxon>Nitrosomonadaceae</taxon>
        <taxon>Nitrosospira</taxon>
    </lineage>
</organism>
<gene>
    <name evidence="2" type="ORF">SAMN05216404_11524</name>
</gene>
<keyword evidence="1" id="KW-0812">Transmembrane</keyword>
<protein>
    <submittedName>
        <fullName evidence="2">Uncharacterized protein</fullName>
    </submittedName>
</protein>
<dbReference type="AlphaFoldDB" id="A0A1H8N4X0"/>
<evidence type="ECO:0000313" key="2">
    <source>
        <dbReference type="EMBL" id="SEO24576.1"/>
    </source>
</evidence>
<name>A0A1H8N4X0_9PROT</name>
<dbReference type="RefSeq" id="WP_074748711.1">
    <property type="nucleotide sequence ID" value="NZ_FOCT01000015.1"/>
</dbReference>
<accession>A0A1H8N4X0</accession>
<evidence type="ECO:0000256" key="1">
    <source>
        <dbReference type="SAM" id="Phobius"/>
    </source>
</evidence>
<feature type="transmembrane region" description="Helical" evidence="1">
    <location>
        <begin position="18"/>
        <end position="36"/>
    </location>
</feature>
<proteinExistence type="predicted"/>
<dbReference type="Proteomes" id="UP000183898">
    <property type="component" value="Unassembled WGS sequence"/>
</dbReference>
<evidence type="ECO:0000313" key="3">
    <source>
        <dbReference type="Proteomes" id="UP000183898"/>
    </source>
</evidence>
<reference evidence="2 3" key="1">
    <citation type="submission" date="2016-10" db="EMBL/GenBank/DDBJ databases">
        <authorList>
            <person name="de Groot N.N."/>
        </authorList>
    </citation>
    <scope>NUCLEOTIDE SEQUENCE [LARGE SCALE GENOMIC DNA]</scope>
    <source>
        <strain evidence="2 3">Nl18</strain>
    </source>
</reference>